<dbReference type="GO" id="GO:0003677">
    <property type="term" value="F:DNA binding"/>
    <property type="evidence" value="ECO:0007669"/>
    <property type="project" value="InterPro"/>
</dbReference>
<dbReference type="SUPFAM" id="SSF53335">
    <property type="entry name" value="S-adenosyl-L-methionine-dependent methyltransferases"/>
    <property type="match status" value="2"/>
</dbReference>
<dbReference type="InterPro" id="IPR001091">
    <property type="entry name" value="RM_Methyltransferase"/>
</dbReference>
<dbReference type="EC" id="2.1.1.-" evidence="3"/>
<dbReference type="InterPro" id="IPR002941">
    <property type="entry name" value="DNA_methylase_N4/N6"/>
</dbReference>
<evidence type="ECO:0000259" key="4">
    <source>
        <dbReference type="Pfam" id="PF01555"/>
    </source>
</evidence>
<keyword evidence="2" id="KW-0808">Transferase</keyword>
<evidence type="ECO:0000256" key="3">
    <source>
        <dbReference type="RuleBase" id="RU362026"/>
    </source>
</evidence>
<dbReference type="Pfam" id="PF01555">
    <property type="entry name" value="N6_N4_Mtase"/>
    <property type="match status" value="1"/>
</dbReference>
<dbReference type="AlphaFoldDB" id="A0A1F7X294"/>
<dbReference type="GO" id="GO:0008170">
    <property type="term" value="F:N-methyltransferase activity"/>
    <property type="evidence" value="ECO:0007669"/>
    <property type="project" value="InterPro"/>
</dbReference>
<organism evidence="5 6">
    <name type="scientific">Candidatus Woesebacteria bacterium RBG_13_36_22</name>
    <dbReference type="NCBI Taxonomy" id="1802478"/>
    <lineage>
        <taxon>Bacteria</taxon>
        <taxon>Candidatus Woeseibacteriota</taxon>
    </lineage>
</organism>
<keyword evidence="1" id="KW-0489">Methyltransferase</keyword>
<dbReference type="InterPro" id="IPR029063">
    <property type="entry name" value="SAM-dependent_MTases_sf"/>
</dbReference>
<sequence length="350" mass="39839">MIFETDVWRNCYETGWKDSIVSDAFCHPAKFSCALVEKIYNHAVDNEWLKKGNIVLDPFGGVALGGFGAMTRGAHWIGIEIEKKFVELGRKNIKKWEGLDKELCESRPFHLYRGTAKIIQGDSRKLKELIDKADLVMSSPPYANSLSGSDKPENHARRQELATKAGHGRIGCGQLRYQNAYGCTPGNLSNMKADLIMSSPPYGASEICSSKQADREQRKIDRKNKTWEGYNKDNKDNLGSIAGDDFWLASREIIQECYNLLKPDGHAIWVTKDYIRNKTRINFSDTWASLCESVGFKIVCWHYAMLVNNDPQTAFDGAEFTKERKSFFRRLQEKKGAPRIDWEDVVCMVK</sequence>
<proteinExistence type="inferred from homology"/>
<dbReference type="Proteomes" id="UP000176939">
    <property type="component" value="Unassembled WGS sequence"/>
</dbReference>
<evidence type="ECO:0000256" key="2">
    <source>
        <dbReference type="ARBA" id="ARBA00022679"/>
    </source>
</evidence>
<gene>
    <name evidence="5" type="ORF">A2Z67_04695</name>
</gene>
<dbReference type="EMBL" id="MGFQ01000024">
    <property type="protein sequence ID" value="OGM09210.1"/>
    <property type="molecule type" value="Genomic_DNA"/>
</dbReference>
<reference evidence="5 6" key="1">
    <citation type="journal article" date="2016" name="Nat. Commun.">
        <title>Thousands of microbial genomes shed light on interconnected biogeochemical processes in an aquifer system.</title>
        <authorList>
            <person name="Anantharaman K."/>
            <person name="Brown C.T."/>
            <person name="Hug L.A."/>
            <person name="Sharon I."/>
            <person name="Castelle C.J."/>
            <person name="Probst A.J."/>
            <person name="Thomas B.C."/>
            <person name="Singh A."/>
            <person name="Wilkins M.J."/>
            <person name="Karaoz U."/>
            <person name="Brodie E.L."/>
            <person name="Williams K.H."/>
            <person name="Hubbard S.S."/>
            <person name="Banfield J.F."/>
        </authorList>
    </citation>
    <scope>NUCLEOTIDE SEQUENCE [LARGE SCALE GENOMIC DNA]</scope>
</reference>
<dbReference type="Gene3D" id="3.40.50.150">
    <property type="entry name" value="Vaccinia Virus protein VP39"/>
    <property type="match status" value="2"/>
</dbReference>
<accession>A0A1F7X294</accession>
<protein>
    <recommendedName>
        <fullName evidence="3">Methyltransferase</fullName>
        <ecNumber evidence="3">2.1.1.-</ecNumber>
    </recommendedName>
</protein>
<evidence type="ECO:0000313" key="5">
    <source>
        <dbReference type="EMBL" id="OGM09210.1"/>
    </source>
</evidence>
<dbReference type="PRINTS" id="PR00508">
    <property type="entry name" value="S21N4MTFRASE"/>
</dbReference>
<evidence type="ECO:0000256" key="1">
    <source>
        <dbReference type="ARBA" id="ARBA00022603"/>
    </source>
</evidence>
<evidence type="ECO:0000313" key="6">
    <source>
        <dbReference type="Proteomes" id="UP000176939"/>
    </source>
</evidence>
<comment type="similarity">
    <text evidence="3">Belongs to the N(4)/N(6)-methyltransferase family.</text>
</comment>
<comment type="caution">
    <text evidence="5">The sequence shown here is derived from an EMBL/GenBank/DDBJ whole genome shotgun (WGS) entry which is preliminary data.</text>
</comment>
<dbReference type="GO" id="GO:0032259">
    <property type="term" value="P:methylation"/>
    <property type="evidence" value="ECO:0007669"/>
    <property type="project" value="UniProtKB-KW"/>
</dbReference>
<feature type="domain" description="DNA methylase N-4/N-6" evidence="4">
    <location>
        <begin position="5"/>
        <end position="88"/>
    </location>
</feature>
<name>A0A1F7X294_9BACT</name>